<evidence type="ECO:0000313" key="6">
    <source>
        <dbReference type="Proteomes" id="UP000185669"/>
    </source>
</evidence>
<feature type="domain" description="Solute-binding protein family 3/N-terminal" evidence="4">
    <location>
        <begin position="25"/>
        <end position="253"/>
    </location>
</feature>
<evidence type="ECO:0000313" key="5">
    <source>
        <dbReference type="EMBL" id="SIQ93018.1"/>
    </source>
</evidence>
<evidence type="ECO:0000256" key="2">
    <source>
        <dbReference type="ARBA" id="ARBA00010742"/>
    </source>
</evidence>
<comment type="similarity">
    <text evidence="2">Belongs to the bacterial solute-binding protein SsuA/TauA family.</text>
</comment>
<dbReference type="STRING" id="56779.SAMN05421834_11052"/>
<dbReference type="Gene3D" id="3.40.190.10">
    <property type="entry name" value="Periplasmic binding protein-like II"/>
    <property type="match status" value="2"/>
</dbReference>
<dbReference type="PANTHER" id="PTHR30024">
    <property type="entry name" value="ALIPHATIC SULFONATES-BINDING PROTEIN-RELATED"/>
    <property type="match status" value="1"/>
</dbReference>
<keyword evidence="3" id="KW-0732">Signal</keyword>
<reference evidence="6" key="1">
    <citation type="submission" date="2017-01" db="EMBL/GenBank/DDBJ databases">
        <authorList>
            <person name="Varghese N."/>
            <person name="Submissions S."/>
        </authorList>
    </citation>
    <scope>NUCLEOTIDE SEQUENCE [LARGE SCALE GENOMIC DNA]</scope>
    <source>
        <strain evidence="6">ATCC 700103</strain>
    </source>
</reference>
<name>A0A1N6WSJ1_9FIRM</name>
<dbReference type="PANTHER" id="PTHR30024:SF47">
    <property type="entry name" value="TAURINE-BINDING PERIPLASMIC PROTEIN"/>
    <property type="match status" value="1"/>
</dbReference>
<evidence type="ECO:0000256" key="3">
    <source>
        <dbReference type="ARBA" id="ARBA00022729"/>
    </source>
</evidence>
<organism evidence="5 6">
    <name type="scientific">Halanaerobium kushneri</name>
    <dbReference type="NCBI Taxonomy" id="56779"/>
    <lineage>
        <taxon>Bacteria</taxon>
        <taxon>Bacillati</taxon>
        <taxon>Bacillota</taxon>
        <taxon>Clostridia</taxon>
        <taxon>Halanaerobiales</taxon>
        <taxon>Halanaerobiaceae</taxon>
        <taxon>Halanaerobium</taxon>
    </lineage>
</organism>
<dbReference type="Pfam" id="PF13379">
    <property type="entry name" value="NMT1_2"/>
    <property type="match status" value="1"/>
</dbReference>
<comment type="subcellular location">
    <subcellularLocation>
        <location evidence="1">Periplasm</location>
    </subcellularLocation>
</comment>
<dbReference type="AlphaFoldDB" id="A0A1N6WSJ1"/>
<dbReference type="OrthoDB" id="9815602at2"/>
<protein>
    <submittedName>
        <fullName evidence="5">NitT/TauT family transport system substrate-binding protein</fullName>
    </submittedName>
</protein>
<dbReference type="SUPFAM" id="SSF53850">
    <property type="entry name" value="Periplasmic binding protein-like II"/>
    <property type="match status" value="1"/>
</dbReference>
<evidence type="ECO:0000259" key="4">
    <source>
        <dbReference type="SMART" id="SM00062"/>
    </source>
</evidence>
<dbReference type="EMBL" id="FTNC01000010">
    <property type="protein sequence ID" value="SIQ93018.1"/>
    <property type="molecule type" value="Genomic_DNA"/>
</dbReference>
<proteinExistence type="inferred from homology"/>
<dbReference type="GO" id="GO:0042597">
    <property type="term" value="C:periplasmic space"/>
    <property type="evidence" value="ECO:0007669"/>
    <property type="project" value="UniProtKB-SubCell"/>
</dbReference>
<accession>A0A1N6WSJ1</accession>
<sequence>MKKILNMSFIIFILLVIITYPAAAALKVGILPDADSIPLIVAQEEGLFSETGSEIEIVSFHNPIERDSALQAGAIDGAISDVLAVLFSVDNGRNVKITSLTNGRYVLLSGKNSNIKSYEDLKNVEIAISSNTIIEYITDRLLKSNGLEDEEIAKIAIPKIPVRLQMLEEGKVKAACLPEPLASVLIKNGANKIGESTELGEAPGIMLFKDEALEKKEKEIRDFYAAYSKAVELLNNKSDSYRDLLINKAGFPEEVKESFVFPEYDKPHLPQESTVQLVINWMEKKDLIEGQYTYQDLIEKGFVE</sequence>
<keyword evidence="6" id="KW-1185">Reference proteome</keyword>
<dbReference type="RefSeq" id="WP_076544897.1">
    <property type="nucleotide sequence ID" value="NZ_FTNC01000010.1"/>
</dbReference>
<dbReference type="SMART" id="SM00062">
    <property type="entry name" value="PBPb"/>
    <property type="match status" value="1"/>
</dbReference>
<dbReference type="InterPro" id="IPR001638">
    <property type="entry name" value="Solute-binding_3/MltF_N"/>
</dbReference>
<gene>
    <name evidence="5" type="ORF">SAMN05421834_11052</name>
</gene>
<evidence type="ECO:0000256" key="1">
    <source>
        <dbReference type="ARBA" id="ARBA00004418"/>
    </source>
</evidence>
<dbReference type="Proteomes" id="UP000185669">
    <property type="component" value="Unassembled WGS sequence"/>
</dbReference>